<evidence type="ECO:0000256" key="6">
    <source>
        <dbReference type="ARBA" id="ARBA00022695"/>
    </source>
</evidence>
<dbReference type="GO" id="GO:0006351">
    <property type="term" value="P:DNA-templated transcription"/>
    <property type="evidence" value="ECO:0007669"/>
    <property type="project" value="UniProtKB-UniRule"/>
</dbReference>
<gene>
    <name evidence="11" type="primary">rpoZ</name>
    <name evidence="12" type="ordered locus">Hoch_5436</name>
</gene>
<evidence type="ECO:0000256" key="3">
    <source>
        <dbReference type="ARBA" id="ARBA00013725"/>
    </source>
</evidence>
<dbReference type="SUPFAM" id="SSF63562">
    <property type="entry name" value="RPB6/omega subunit-like"/>
    <property type="match status" value="1"/>
</dbReference>
<dbReference type="InterPro" id="IPR006110">
    <property type="entry name" value="Pol_omega/Rpo6/RPB6"/>
</dbReference>
<evidence type="ECO:0000313" key="12">
    <source>
        <dbReference type="EMBL" id="ACY17919.1"/>
    </source>
</evidence>
<dbReference type="Gene3D" id="3.90.940.10">
    <property type="match status" value="1"/>
</dbReference>
<comment type="function">
    <text evidence="11">Promotes RNA polymerase assembly. Latches the N- and C-terminal regions of the beta' subunit thereby facilitating its interaction with the beta and alpha subunits.</text>
</comment>
<keyword evidence="6 11" id="KW-0548">Nucleotidyltransferase</keyword>
<dbReference type="GO" id="GO:0000428">
    <property type="term" value="C:DNA-directed RNA polymerase complex"/>
    <property type="evidence" value="ECO:0007669"/>
    <property type="project" value="UniProtKB-KW"/>
</dbReference>
<evidence type="ECO:0000256" key="11">
    <source>
        <dbReference type="HAMAP-Rule" id="MF_00366"/>
    </source>
</evidence>
<dbReference type="RefSeq" id="WP_012830511.1">
    <property type="nucleotide sequence ID" value="NC_013440.1"/>
</dbReference>
<evidence type="ECO:0000256" key="10">
    <source>
        <dbReference type="ARBA" id="ARBA00048552"/>
    </source>
</evidence>
<dbReference type="EMBL" id="CP001804">
    <property type="protein sequence ID" value="ACY17919.1"/>
    <property type="molecule type" value="Genomic_DNA"/>
</dbReference>
<comment type="subunit">
    <text evidence="11">The RNAP catalytic core consists of 2 alpha, 1 beta, 1 beta' and 1 omega subunit. When a sigma factor is associated with the core the holoenzyme is formed, which can initiate transcription.</text>
</comment>
<dbReference type="GO" id="GO:0003899">
    <property type="term" value="F:DNA-directed RNA polymerase activity"/>
    <property type="evidence" value="ECO:0007669"/>
    <property type="project" value="UniProtKB-UniRule"/>
</dbReference>
<dbReference type="PANTHER" id="PTHR34476:SF1">
    <property type="entry name" value="DNA-DIRECTED RNA POLYMERASE SUBUNIT OMEGA"/>
    <property type="match status" value="1"/>
</dbReference>
<evidence type="ECO:0000256" key="5">
    <source>
        <dbReference type="ARBA" id="ARBA00022679"/>
    </source>
</evidence>
<proteinExistence type="inferred from homology"/>
<dbReference type="HAMAP" id="MF_00366">
    <property type="entry name" value="RNApol_bact_RpoZ"/>
    <property type="match status" value="1"/>
</dbReference>
<sequence length="80" mass="8951">MARVTVEDCLEKVPNRFALVVLASERARQLARGGEATVDCDNKPAVTALREIARGTVAFQEVVREVIADYIEERRRSGFM</sequence>
<comment type="catalytic activity">
    <reaction evidence="10 11">
        <text>RNA(n) + a ribonucleoside 5'-triphosphate = RNA(n+1) + diphosphate</text>
        <dbReference type="Rhea" id="RHEA:21248"/>
        <dbReference type="Rhea" id="RHEA-COMP:14527"/>
        <dbReference type="Rhea" id="RHEA-COMP:17342"/>
        <dbReference type="ChEBI" id="CHEBI:33019"/>
        <dbReference type="ChEBI" id="CHEBI:61557"/>
        <dbReference type="ChEBI" id="CHEBI:140395"/>
        <dbReference type="EC" id="2.7.7.6"/>
    </reaction>
</comment>
<evidence type="ECO:0000256" key="8">
    <source>
        <dbReference type="ARBA" id="ARBA00029924"/>
    </source>
</evidence>
<dbReference type="InterPro" id="IPR003716">
    <property type="entry name" value="DNA-dir_RNA_pol_omega"/>
</dbReference>
<dbReference type="EC" id="2.7.7.6" evidence="2 11"/>
<accession>D0LYQ3</accession>
<dbReference type="PANTHER" id="PTHR34476">
    <property type="entry name" value="DNA-DIRECTED RNA POLYMERASE SUBUNIT OMEGA"/>
    <property type="match status" value="1"/>
</dbReference>
<evidence type="ECO:0000256" key="4">
    <source>
        <dbReference type="ARBA" id="ARBA00022478"/>
    </source>
</evidence>
<evidence type="ECO:0000256" key="1">
    <source>
        <dbReference type="ARBA" id="ARBA00006711"/>
    </source>
</evidence>
<dbReference type="Proteomes" id="UP000001880">
    <property type="component" value="Chromosome"/>
</dbReference>
<evidence type="ECO:0000256" key="9">
    <source>
        <dbReference type="ARBA" id="ARBA00030998"/>
    </source>
</evidence>
<dbReference type="STRING" id="502025.Hoch_5436"/>
<dbReference type="Pfam" id="PF01192">
    <property type="entry name" value="RNA_pol_Rpb6"/>
    <property type="match status" value="1"/>
</dbReference>
<dbReference type="InterPro" id="IPR036161">
    <property type="entry name" value="RPB6/omega-like_sf"/>
</dbReference>
<keyword evidence="5 11" id="KW-0808">Transferase</keyword>
<dbReference type="OrthoDB" id="9796300at2"/>
<evidence type="ECO:0000313" key="13">
    <source>
        <dbReference type="Proteomes" id="UP000001880"/>
    </source>
</evidence>
<dbReference type="HOGENOM" id="CLU_125406_5_1_7"/>
<keyword evidence="4 11" id="KW-0240">DNA-directed RNA polymerase</keyword>
<keyword evidence="7 11" id="KW-0804">Transcription</keyword>
<organism evidence="12 13">
    <name type="scientific">Haliangium ochraceum (strain DSM 14365 / JCM 11303 / SMP-2)</name>
    <dbReference type="NCBI Taxonomy" id="502025"/>
    <lineage>
        <taxon>Bacteria</taxon>
        <taxon>Pseudomonadati</taxon>
        <taxon>Myxococcota</taxon>
        <taxon>Polyangia</taxon>
        <taxon>Haliangiales</taxon>
        <taxon>Kofleriaceae</taxon>
        <taxon>Haliangium</taxon>
    </lineage>
</organism>
<dbReference type="eggNOG" id="COG1758">
    <property type="taxonomic scope" value="Bacteria"/>
</dbReference>
<dbReference type="AlphaFoldDB" id="D0LYQ3"/>
<evidence type="ECO:0000256" key="7">
    <source>
        <dbReference type="ARBA" id="ARBA00023163"/>
    </source>
</evidence>
<dbReference type="NCBIfam" id="TIGR00690">
    <property type="entry name" value="rpoZ"/>
    <property type="match status" value="1"/>
</dbReference>
<reference evidence="12 13" key="1">
    <citation type="journal article" date="2010" name="Stand. Genomic Sci.">
        <title>Complete genome sequence of Haliangium ochraceum type strain (SMP-2).</title>
        <authorList>
            <consortium name="US DOE Joint Genome Institute (JGI-PGF)"/>
            <person name="Ivanova N."/>
            <person name="Daum C."/>
            <person name="Lang E."/>
            <person name="Abt B."/>
            <person name="Kopitz M."/>
            <person name="Saunders E."/>
            <person name="Lapidus A."/>
            <person name="Lucas S."/>
            <person name="Glavina Del Rio T."/>
            <person name="Nolan M."/>
            <person name="Tice H."/>
            <person name="Copeland A."/>
            <person name="Cheng J.F."/>
            <person name="Chen F."/>
            <person name="Bruce D."/>
            <person name="Goodwin L."/>
            <person name="Pitluck S."/>
            <person name="Mavromatis K."/>
            <person name="Pati A."/>
            <person name="Mikhailova N."/>
            <person name="Chen A."/>
            <person name="Palaniappan K."/>
            <person name="Land M."/>
            <person name="Hauser L."/>
            <person name="Chang Y.J."/>
            <person name="Jeffries C.D."/>
            <person name="Detter J.C."/>
            <person name="Brettin T."/>
            <person name="Rohde M."/>
            <person name="Goker M."/>
            <person name="Bristow J."/>
            <person name="Markowitz V."/>
            <person name="Eisen J.A."/>
            <person name="Hugenholtz P."/>
            <person name="Kyrpides N.C."/>
            <person name="Klenk H.P."/>
        </authorList>
    </citation>
    <scope>NUCLEOTIDE SEQUENCE [LARGE SCALE GENOMIC DNA]</scope>
    <source>
        <strain evidence="13">DSM 14365 / CIP 107738 / JCM 11303 / AJ 13395 / SMP-2</strain>
    </source>
</reference>
<protein>
    <recommendedName>
        <fullName evidence="3 11">DNA-directed RNA polymerase subunit omega</fullName>
        <shortName evidence="11">RNAP omega subunit</shortName>
        <ecNumber evidence="2 11">2.7.7.6</ecNumber>
    </recommendedName>
    <alternativeName>
        <fullName evidence="9 11">RNA polymerase omega subunit</fullName>
    </alternativeName>
    <alternativeName>
        <fullName evidence="8 11">Transcriptase subunit omega</fullName>
    </alternativeName>
</protein>
<comment type="similarity">
    <text evidence="1 11">Belongs to the RNA polymerase subunit omega family.</text>
</comment>
<dbReference type="GO" id="GO:0003677">
    <property type="term" value="F:DNA binding"/>
    <property type="evidence" value="ECO:0007669"/>
    <property type="project" value="UniProtKB-UniRule"/>
</dbReference>
<dbReference type="SMART" id="SM01409">
    <property type="entry name" value="RNA_pol_Rpb6"/>
    <property type="match status" value="1"/>
</dbReference>
<name>D0LYQ3_HALO1</name>
<evidence type="ECO:0000256" key="2">
    <source>
        <dbReference type="ARBA" id="ARBA00012418"/>
    </source>
</evidence>
<keyword evidence="13" id="KW-1185">Reference proteome</keyword>
<dbReference type="KEGG" id="hoh:Hoch_5436"/>